<accession>A0A8J6B6W1</accession>
<gene>
    <name evidence="2" type="ORF">GDO78_018743</name>
</gene>
<protein>
    <submittedName>
        <fullName evidence="2">Uncharacterized protein</fullName>
    </submittedName>
</protein>
<evidence type="ECO:0000313" key="2">
    <source>
        <dbReference type="EMBL" id="KAG9465182.1"/>
    </source>
</evidence>
<sequence length="308" mass="35743">MPVDEDRKTPVFPASQRLFAMETWGKDAIPSTSQASGISYRSDSEPCLSTVMLPSDLPGSAINLFDELKAHPSCIIKSITIDNQSIGSPEKQGESWFSKIGIYTSKLTSLNCWKGMKEETRQLDRDIQNFTNSCLNESHELSECQTNEGQAYIPYDLAKMYISKIADDMQKMKLKYMDIIKEIDSNTKKRQEQISLSLRNHYQDKMRTLKIRIQAYHEVMNEKSQHFQDKMKDLEMEKELWLQEKTSLLLEINELKEKLESEECRTADMEKTEFELVKCPLCNGDYQRQIANTRSEKADEREQISYIL</sequence>
<reference evidence="2" key="1">
    <citation type="thesis" date="2020" institute="ProQuest LLC" country="789 East Eisenhower Parkway, Ann Arbor, MI, USA">
        <title>Comparative Genomics and Chromosome Evolution.</title>
        <authorList>
            <person name="Mudd A.B."/>
        </authorList>
    </citation>
    <scope>NUCLEOTIDE SEQUENCE</scope>
    <source>
        <strain evidence="2">HN-11 Male</strain>
        <tissue evidence="2">Kidney and liver</tissue>
    </source>
</reference>
<organism evidence="2 3">
    <name type="scientific">Eleutherodactylus coqui</name>
    <name type="common">Puerto Rican coqui</name>
    <dbReference type="NCBI Taxonomy" id="57060"/>
    <lineage>
        <taxon>Eukaryota</taxon>
        <taxon>Metazoa</taxon>
        <taxon>Chordata</taxon>
        <taxon>Craniata</taxon>
        <taxon>Vertebrata</taxon>
        <taxon>Euteleostomi</taxon>
        <taxon>Amphibia</taxon>
        <taxon>Batrachia</taxon>
        <taxon>Anura</taxon>
        <taxon>Neobatrachia</taxon>
        <taxon>Hyloidea</taxon>
        <taxon>Eleutherodactylidae</taxon>
        <taxon>Eleutherodactylinae</taxon>
        <taxon>Eleutherodactylus</taxon>
        <taxon>Eleutherodactylus</taxon>
    </lineage>
</organism>
<dbReference type="AlphaFoldDB" id="A0A8J6B6W1"/>
<dbReference type="Proteomes" id="UP000770717">
    <property type="component" value="Unassembled WGS sequence"/>
</dbReference>
<proteinExistence type="predicted"/>
<evidence type="ECO:0000256" key="1">
    <source>
        <dbReference type="SAM" id="Coils"/>
    </source>
</evidence>
<evidence type="ECO:0000313" key="3">
    <source>
        <dbReference type="Proteomes" id="UP000770717"/>
    </source>
</evidence>
<feature type="coiled-coil region" evidence="1">
    <location>
        <begin position="217"/>
        <end position="303"/>
    </location>
</feature>
<dbReference type="EMBL" id="WNTK01003335">
    <property type="protein sequence ID" value="KAG9465182.1"/>
    <property type="molecule type" value="Genomic_DNA"/>
</dbReference>
<comment type="caution">
    <text evidence="2">The sequence shown here is derived from an EMBL/GenBank/DDBJ whole genome shotgun (WGS) entry which is preliminary data.</text>
</comment>
<keyword evidence="3" id="KW-1185">Reference proteome</keyword>
<keyword evidence="1" id="KW-0175">Coiled coil</keyword>
<name>A0A8J6B6W1_ELECQ</name>
<dbReference type="OrthoDB" id="3176171at2759"/>